<reference evidence="2 3" key="1">
    <citation type="submission" date="2018-09" db="EMBL/GenBank/DDBJ databases">
        <title>Cohnella cavernae sp. nov., isolated from a karst cave.</title>
        <authorList>
            <person name="Zhu H."/>
        </authorList>
    </citation>
    <scope>NUCLEOTIDE SEQUENCE [LARGE SCALE GENOMIC DNA]</scope>
    <source>
        <strain evidence="2 3">K2E09-144</strain>
    </source>
</reference>
<evidence type="ECO:0000313" key="2">
    <source>
        <dbReference type="EMBL" id="RIE03857.1"/>
    </source>
</evidence>
<dbReference type="EMBL" id="QXJM01000030">
    <property type="protein sequence ID" value="RIE03857.1"/>
    <property type="molecule type" value="Genomic_DNA"/>
</dbReference>
<sequence length="66" mass="6984">MVHRPPRKRTNVIDLMALTSLERLAGGGAPQYGAVQVLTEKSAQVSKARGNKRPAASEAGDRSDAP</sequence>
<accession>A0A398CVC3</accession>
<proteinExistence type="predicted"/>
<comment type="caution">
    <text evidence="2">The sequence shown here is derived from an EMBL/GenBank/DDBJ whole genome shotgun (WGS) entry which is preliminary data.</text>
</comment>
<evidence type="ECO:0000313" key="3">
    <source>
        <dbReference type="Proteomes" id="UP000266340"/>
    </source>
</evidence>
<protein>
    <submittedName>
        <fullName evidence="2">Uncharacterized protein</fullName>
    </submittedName>
</protein>
<dbReference type="Proteomes" id="UP000266340">
    <property type="component" value="Unassembled WGS sequence"/>
</dbReference>
<gene>
    <name evidence="2" type="ORF">D3H35_09920</name>
</gene>
<dbReference type="AlphaFoldDB" id="A0A398CVC3"/>
<evidence type="ECO:0000256" key="1">
    <source>
        <dbReference type="SAM" id="MobiDB-lite"/>
    </source>
</evidence>
<feature type="region of interest" description="Disordered" evidence="1">
    <location>
        <begin position="42"/>
        <end position="66"/>
    </location>
</feature>
<dbReference type="RefSeq" id="WP_119148929.1">
    <property type="nucleotide sequence ID" value="NZ_QXJM01000030.1"/>
</dbReference>
<name>A0A398CVC3_9BACL</name>
<keyword evidence="3" id="KW-1185">Reference proteome</keyword>
<organism evidence="2 3">
    <name type="scientific">Cohnella faecalis</name>
    <dbReference type="NCBI Taxonomy" id="2315694"/>
    <lineage>
        <taxon>Bacteria</taxon>
        <taxon>Bacillati</taxon>
        <taxon>Bacillota</taxon>
        <taxon>Bacilli</taxon>
        <taxon>Bacillales</taxon>
        <taxon>Paenibacillaceae</taxon>
        <taxon>Cohnella</taxon>
    </lineage>
</organism>